<proteinExistence type="predicted"/>
<reference evidence="1" key="1">
    <citation type="submission" date="2016-08" db="EMBL/GenBank/DDBJ databases">
        <authorList>
            <person name="Seilhamer J.J."/>
        </authorList>
    </citation>
    <scope>NUCLEOTIDE SEQUENCE</scope>
    <source>
        <strain evidence="1">86</strain>
    </source>
</reference>
<name>A0A212LBX2_9HYPH</name>
<organism evidence="1">
    <name type="scientific">uncultured Pleomorphomonas sp</name>
    <dbReference type="NCBI Taxonomy" id="442121"/>
    <lineage>
        <taxon>Bacteria</taxon>
        <taxon>Pseudomonadati</taxon>
        <taxon>Pseudomonadota</taxon>
        <taxon>Alphaproteobacteria</taxon>
        <taxon>Hyphomicrobiales</taxon>
        <taxon>Pleomorphomonadaceae</taxon>
        <taxon>Pleomorphomonas</taxon>
        <taxon>environmental samples</taxon>
    </lineage>
</organism>
<dbReference type="AlphaFoldDB" id="A0A212LBX2"/>
<dbReference type="EMBL" id="FMJD01000005">
    <property type="protein sequence ID" value="SCM75000.1"/>
    <property type="molecule type" value="Genomic_DNA"/>
</dbReference>
<gene>
    <name evidence="1" type="ORF">KL86PLE_130434</name>
</gene>
<evidence type="ECO:0000313" key="1">
    <source>
        <dbReference type="EMBL" id="SCM75000.1"/>
    </source>
</evidence>
<protein>
    <submittedName>
        <fullName evidence="1">Uncharacterized protein</fullName>
    </submittedName>
</protein>
<sequence length="37" mass="4356">MFYRFIFSAGPKPLPDFRMRAGVDRPEIRTISKGKNR</sequence>
<accession>A0A212LBX2</accession>